<accession>A0A0F9GMT7</accession>
<evidence type="ECO:0000313" key="1">
    <source>
        <dbReference type="EMBL" id="KKM00089.1"/>
    </source>
</evidence>
<organism evidence="1">
    <name type="scientific">marine sediment metagenome</name>
    <dbReference type="NCBI Taxonomy" id="412755"/>
    <lineage>
        <taxon>unclassified sequences</taxon>
        <taxon>metagenomes</taxon>
        <taxon>ecological metagenomes</taxon>
    </lineage>
</organism>
<dbReference type="EMBL" id="LAZR01017515">
    <property type="protein sequence ID" value="KKM00089.1"/>
    <property type="molecule type" value="Genomic_DNA"/>
</dbReference>
<name>A0A0F9GMT7_9ZZZZ</name>
<reference evidence="1" key="1">
    <citation type="journal article" date="2015" name="Nature">
        <title>Complex archaea that bridge the gap between prokaryotes and eukaryotes.</title>
        <authorList>
            <person name="Spang A."/>
            <person name="Saw J.H."/>
            <person name="Jorgensen S.L."/>
            <person name="Zaremba-Niedzwiedzka K."/>
            <person name="Martijn J."/>
            <person name="Lind A.E."/>
            <person name="van Eijk R."/>
            <person name="Schleper C."/>
            <person name="Guy L."/>
            <person name="Ettema T.J."/>
        </authorList>
    </citation>
    <scope>NUCLEOTIDE SEQUENCE</scope>
</reference>
<protein>
    <submittedName>
        <fullName evidence="1">Uncharacterized protein</fullName>
    </submittedName>
</protein>
<sequence length="108" mass="11606">MGKHTAGAMRAAKIQISMVANRAIEAGEGKTFNLEEEEFAKIIDRETGLPDLLEAAKTVKECFPENIIMVGQDIPGQSGWAEITAPISLVLDALLKLRGAIAKAENND</sequence>
<dbReference type="AlphaFoldDB" id="A0A0F9GMT7"/>
<gene>
    <name evidence="1" type="ORF">LCGC14_1807870</name>
</gene>
<proteinExistence type="predicted"/>
<comment type="caution">
    <text evidence="1">The sequence shown here is derived from an EMBL/GenBank/DDBJ whole genome shotgun (WGS) entry which is preliminary data.</text>
</comment>